<evidence type="ECO:0000259" key="2">
    <source>
        <dbReference type="Pfam" id="PF02657"/>
    </source>
</evidence>
<dbReference type="Gene3D" id="3.90.1010.10">
    <property type="match status" value="1"/>
</dbReference>
<accession>A0A6I6MLP7</accession>
<dbReference type="PANTHER" id="PTHR43597:SF5">
    <property type="entry name" value="SUFE-LIKE PROTEIN 2, CHLOROPLASTIC"/>
    <property type="match status" value="1"/>
</dbReference>
<comment type="similarity">
    <text evidence="1">Belongs to the SufE family.</text>
</comment>
<feature type="domain" description="Fe-S metabolism associated" evidence="2">
    <location>
        <begin position="13"/>
        <end position="135"/>
    </location>
</feature>
<dbReference type="PANTHER" id="PTHR43597">
    <property type="entry name" value="SULFUR ACCEPTOR PROTEIN CSDE"/>
    <property type="match status" value="1"/>
</dbReference>
<dbReference type="AlphaFoldDB" id="A0A6I6MLP7"/>
<protein>
    <submittedName>
        <fullName evidence="3">Cysteine desulfuration protein SufE</fullName>
    </submittedName>
</protein>
<dbReference type="Proteomes" id="UP000431269">
    <property type="component" value="Chromosome"/>
</dbReference>
<dbReference type="Pfam" id="PF02657">
    <property type="entry name" value="SufE"/>
    <property type="match status" value="1"/>
</dbReference>
<dbReference type="KEGG" id="tsv:DSM104635_02449"/>
<dbReference type="InterPro" id="IPR003808">
    <property type="entry name" value="Fe-S_metab-assoc_dom"/>
</dbReference>
<proteinExistence type="inferred from homology"/>
<gene>
    <name evidence="3" type="primary">sufE</name>
    <name evidence="3" type="ORF">DSM104635_02449</name>
</gene>
<evidence type="ECO:0000313" key="4">
    <source>
        <dbReference type="Proteomes" id="UP000431269"/>
    </source>
</evidence>
<dbReference type="SUPFAM" id="SSF82649">
    <property type="entry name" value="SufE/NifU"/>
    <property type="match status" value="1"/>
</dbReference>
<sequence length="143" mass="16176">MPSADQAIQDLADEFALLPDWEERISHVIELARSLEPLRDDERTEHNRVRGCASQVWLVSERRPETPERLYFRGDSDAHLVRGEIAMLMRVFSGRTPSEILAVDPRAMFDRLGLGEALTAQRSNGLFSMISRIQSEARAAQNG</sequence>
<evidence type="ECO:0000313" key="3">
    <source>
        <dbReference type="EMBL" id="QGZ95599.1"/>
    </source>
</evidence>
<organism evidence="3 4">
    <name type="scientific">Terricaulis silvestris</name>
    <dbReference type="NCBI Taxonomy" id="2686094"/>
    <lineage>
        <taxon>Bacteria</taxon>
        <taxon>Pseudomonadati</taxon>
        <taxon>Pseudomonadota</taxon>
        <taxon>Alphaproteobacteria</taxon>
        <taxon>Caulobacterales</taxon>
        <taxon>Caulobacteraceae</taxon>
        <taxon>Terricaulis</taxon>
    </lineage>
</organism>
<evidence type="ECO:0000256" key="1">
    <source>
        <dbReference type="ARBA" id="ARBA00010282"/>
    </source>
</evidence>
<reference evidence="4" key="1">
    <citation type="submission" date="2019-12" db="EMBL/GenBank/DDBJ databases">
        <title>Complete genome of Terracaulis silvestris 0127_4.</title>
        <authorList>
            <person name="Vieira S."/>
            <person name="Riedel T."/>
            <person name="Sproer C."/>
            <person name="Pascual J."/>
            <person name="Boedeker C."/>
            <person name="Overmann J."/>
        </authorList>
    </citation>
    <scope>NUCLEOTIDE SEQUENCE [LARGE SCALE GENOMIC DNA]</scope>
    <source>
        <strain evidence="4">0127_4</strain>
    </source>
</reference>
<dbReference type="EMBL" id="CP047045">
    <property type="protein sequence ID" value="QGZ95599.1"/>
    <property type="molecule type" value="Genomic_DNA"/>
</dbReference>
<dbReference type="RefSeq" id="WP_158766445.1">
    <property type="nucleotide sequence ID" value="NZ_CP047045.1"/>
</dbReference>
<name>A0A6I6MLP7_9CAUL</name>
<keyword evidence="4" id="KW-1185">Reference proteome</keyword>